<feature type="transmembrane region" description="Helical" evidence="7">
    <location>
        <begin position="362"/>
        <end position="381"/>
    </location>
</feature>
<feature type="transmembrane region" description="Helical" evidence="7">
    <location>
        <begin position="30"/>
        <end position="50"/>
    </location>
</feature>
<comment type="caution">
    <text evidence="9">The sequence shown here is derived from an EMBL/GenBank/DDBJ whole genome shotgun (WGS) entry which is preliminary data.</text>
</comment>
<dbReference type="Proteomes" id="UP000235965">
    <property type="component" value="Unassembled WGS sequence"/>
</dbReference>
<sequence length="702" mass="77235">MSETTKPTQERQNKYVIMNTDRNNLVPLKVLLFCFFGGIGCIFPFLPLHMRKVGLTVTESQIVSAVAPLVALLGPWLACPLADRLSGLRASNGRGIRVMLVLIMLLAAVFYALLLCIPTVTRFDSDHKPTVSFICGPERALLHHERCNDPACHSWDTDEVGELNLVNCQYDCESEHAEIGKLDMLEMHSMSTTTEETLDLDADMEGSGDTNEPSLEVSPDDLDDDQFLEDGDDVRERRQVNDSIFPEPPHLCYTDSDGATNCKVYTRYSKRVSVNISLYSQELNPKGQYCHYDIIGGSSKNFSCRIPANLPGRMDNKTCIVRCDVDQEGDGNLLAGSPCQRIRGNPTVTFWTYLVVRSIADIFPTAALALLAAITVVATHETSIGSGDVGRQLAWGWVGLALSGVIMGFLTVLELGQPYYWLQFVSCAILMICASVVVIFAKSLPLGQPEWWWHARGSVILGVRRYSWELAALTLILILLGIFWSALDSYLPWHLNELMGSELLLCLTLTAGALPAVPVMWFSEQVVNYCGHSNLLIIAFIFYIVRYTALYALWSPWWLLLCCEALEFLTLSLAWLAAILYLRHLVPRHLTATGQGLAVAAHFCIGRSIGSIIAGALSSGESGAGSLIYLYQAGAVAAAVVATIYFIGYHCCFKPRCLAPKSTRGSPSQPGVPSGPTTNGTYTPLRVYHNAGADGQKIQHRY</sequence>
<dbReference type="OrthoDB" id="10052065at2759"/>
<organism evidence="9 10">
    <name type="scientific">Cryptotermes secundus</name>
    <dbReference type="NCBI Taxonomy" id="105785"/>
    <lineage>
        <taxon>Eukaryota</taxon>
        <taxon>Metazoa</taxon>
        <taxon>Ecdysozoa</taxon>
        <taxon>Arthropoda</taxon>
        <taxon>Hexapoda</taxon>
        <taxon>Insecta</taxon>
        <taxon>Pterygota</taxon>
        <taxon>Neoptera</taxon>
        <taxon>Polyneoptera</taxon>
        <taxon>Dictyoptera</taxon>
        <taxon>Blattodea</taxon>
        <taxon>Blattoidea</taxon>
        <taxon>Termitoidae</taxon>
        <taxon>Kalotermitidae</taxon>
        <taxon>Cryptotermitinae</taxon>
        <taxon>Cryptotermes</taxon>
    </lineage>
</organism>
<feature type="transmembrane region" description="Helical" evidence="7">
    <location>
        <begin position="558"/>
        <end position="582"/>
    </location>
</feature>
<reference evidence="9 10" key="1">
    <citation type="submission" date="2017-12" db="EMBL/GenBank/DDBJ databases">
        <title>Hemimetabolous genomes reveal molecular basis of termite eusociality.</title>
        <authorList>
            <person name="Harrison M.C."/>
            <person name="Jongepier E."/>
            <person name="Robertson H.M."/>
            <person name="Arning N."/>
            <person name="Bitard-Feildel T."/>
            <person name="Chao H."/>
            <person name="Childers C.P."/>
            <person name="Dinh H."/>
            <person name="Doddapaneni H."/>
            <person name="Dugan S."/>
            <person name="Gowin J."/>
            <person name="Greiner C."/>
            <person name="Han Y."/>
            <person name="Hu H."/>
            <person name="Hughes D.S.T."/>
            <person name="Huylmans A.-K."/>
            <person name="Kemena C."/>
            <person name="Kremer L.P.M."/>
            <person name="Lee S.L."/>
            <person name="Lopez-Ezquerra A."/>
            <person name="Mallet L."/>
            <person name="Monroy-Kuhn J.M."/>
            <person name="Moser A."/>
            <person name="Murali S.C."/>
            <person name="Muzny D.M."/>
            <person name="Otani S."/>
            <person name="Piulachs M.-D."/>
            <person name="Poelchau M."/>
            <person name="Qu J."/>
            <person name="Schaub F."/>
            <person name="Wada-Katsumata A."/>
            <person name="Worley K.C."/>
            <person name="Xie Q."/>
            <person name="Ylla G."/>
            <person name="Poulsen M."/>
            <person name="Gibbs R.A."/>
            <person name="Schal C."/>
            <person name="Richards S."/>
            <person name="Belles X."/>
            <person name="Korb J."/>
            <person name="Bornberg-Bauer E."/>
        </authorList>
    </citation>
    <scope>NUCLEOTIDE SEQUENCE [LARGE SCALE GENOMIC DNA]</scope>
    <source>
        <tissue evidence="9">Whole body</tissue>
    </source>
</reference>
<dbReference type="InterPro" id="IPR051717">
    <property type="entry name" value="MFS_MFSD6"/>
</dbReference>
<protein>
    <recommendedName>
        <fullName evidence="8">Major facilitator superfamily associated domain-containing protein</fullName>
    </recommendedName>
</protein>
<evidence type="ECO:0000256" key="7">
    <source>
        <dbReference type="SAM" id="Phobius"/>
    </source>
</evidence>
<keyword evidence="5 7" id="KW-0472">Membrane</keyword>
<feature type="transmembrane region" description="Helical" evidence="7">
    <location>
        <begin position="499"/>
        <end position="522"/>
    </location>
</feature>
<evidence type="ECO:0000256" key="1">
    <source>
        <dbReference type="ARBA" id="ARBA00004141"/>
    </source>
</evidence>
<dbReference type="Pfam" id="PF12832">
    <property type="entry name" value="MFS_1_like"/>
    <property type="match status" value="1"/>
</dbReference>
<dbReference type="AlphaFoldDB" id="A0A2J7RRX2"/>
<feature type="transmembrane region" description="Helical" evidence="7">
    <location>
        <begin position="95"/>
        <end position="114"/>
    </location>
</feature>
<comment type="subcellular location">
    <subcellularLocation>
        <location evidence="1">Membrane</location>
        <topology evidence="1">Multi-pass membrane protein</topology>
    </subcellularLocation>
</comment>
<evidence type="ECO:0000256" key="3">
    <source>
        <dbReference type="ARBA" id="ARBA00022692"/>
    </source>
</evidence>
<dbReference type="EMBL" id="NEVH01000597">
    <property type="protein sequence ID" value="PNF43577.1"/>
    <property type="molecule type" value="Genomic_DNA"/>
</dbReference>
<dbReference type="GO" id="GO:0016020">
    <property type="term" value="C:membrane"/>
    <property type="evidence" value="ECO:0007669"/>
    <property type="project" value="UniProtKB-SubCell"/>
</dbReference>
<accession>A0A2J7RRX2</accession>
<dbReference type="InterPro" id="IPR036259">
    <property type="entry name" value="MFS_trans_sf"/>
</dbReference>
<name>A0A2J7RRX2_9NEOP</name>
<feature type="transmembrane region" description="Helical" evidence="7">
    <location>
        <begin position="62"/>
        <end position="83"/>
    </location>
</feature>
<feature type="transmembrane region" description="Helical" evidence="7">
    <location>
        <begin position="419"/>
        <end position="441"/>
    </location>
</feature>
<feature type="compositionally biased region" description="Acidic residues" evidence="6">
    <location>
        <begin position="218"/>
        <end position="228"/>
    </location>
</feature>
<evidence type="ECO:0000259" key="8">
    <source>
        <dbReference type="Pfam" id="PF12832"/>
    </source>
</evidence>
<evidence type="ECO:0000256" key="2">
    <source>
        <dbReference type="ARBA" id="ARBA00005241"/>
    </source>
</evidence>
<keyword evidence="4 7" id="KW-1133">Transmembrane helix</keyword>
<gene>
    <name evidence="9" type="ORF">B7P43_G03215</name>
</gene>
<dbReference type="PANTHER" id="PTHR16172">
    <property type="entry name" value="MAJOR FACILITATOR SUPERFAMILY DOMAIN-CONTAINING PROTEIN 6-LIKE"/>
    <property type="match status" value="1"/>
</dbReference>
<evidence type="ECO:0000313" key="9">
    <source>
        <dbReference type="EMBL" id="PNF43577.1"/>
    </source>
</evidence>
<feature type="transmembrane region" description="Helical" evidence="7">
    <location>
        <begin position="466"/>
        <end position="487"/>
    </location>
</feature>
<feature type="transmembrane region" description="Helical" evidence="7">
    <location>
        <begin position="393"/>
        <end position="413"/>
    </location>
</feature>
<keyword evidence="10" id="KW-1185">Reference proteome</keyword>
<keyword evidence="3 7" id="KW-0812">Transmembrane</keyword>
<proteinExistence type="inferred from homology"/>
<dbReference type="PANTHER" id="PTHR16172:SF27">
    <property type="entry name" value="FI19426P1"/>
    <property type="match status" value="1"/>
</dbReference>
<feature type="region of interest" description="Disordered" evidence="6">
    <location>
        <begin position="202"/>
        <end position="228"/>
    </location>
</feature>
<evidence type="ECO:0000313" key="10">
    <source>
        <dbReference type="Proteomes" id="UP000235965"/>
    </source>
</evidence>
<evidence type="ECO:0000256" key="5">
    <source>
        <dbReference type="ARBA" id="ARBA00023136"/>
    </source>
</evidence>
<feature type="transmembrane region" description="Helical" evidence="7">
    <location>
        <begin position="629"/>
        <end position="648"/>
    </location>
</feature>
<dbReference type="Gene3D" id="1.20.1250.20">
    <property type="entry name" value="MFS general substrate transporter like domains"/>
    <property type="match status" value="2"/>
</dbReference>
<evidence type="ECO:0000256" key="4">
    <source>
        <dbReference type="ARBA" id="ARBA00022989"/>
    </source>
</evidence>
<feature type="transmembrane region" description="Helical" evidence="7">
    <location>
        <begin position="594"/>
        <end position="617"/>
    </location>
</feature>
<dbReference type="SUPFAM" id="SSF103473">
    <property type="entry name" value="MFS general substrate transporter"/>
    <property type="match status" value="1"/>
</dbReference>
<feature type="transmembrane region" description="Helical" evidence="7">
    <location>
        <begin position="534"/>
        <end position="552"/>
    </location>
</feature>
<comment type="similarity">
    <text evidence="2">Belongs to the major facilitator superfamily. MFSD6 family.</text>
</comment>
<dbReference type="InterPro" id="IPR024989">
    <property type="entry name" value="MFS_assoc_dom"/>
</dbReference>
<evidence type="ECO:0000256" key="6">
    <source>
        <dbReference type="SAM" id="MobiDB-lite"/>
    </source>
</evidence>
<feature type="domain" description="Major facilitator superfamily associated" evidence="8">
    <location>
        <begin position="27"/>
        <end position="618"/>
    </location>
</feature>